<evidence type="ECO:0000313" key="3">
    <source>
        <dbReference type="Proteomes" id="UP000279259"/>
    </source>
</evidence>
<feature type="region of interest" description="Disordered" evidence="1">
    <location>
        <begin position="228"/>
        <end position="441"/>
    </location>
</feature>
<keyword evidence="3" id="KW-1185">Reference proteome</keyword>
<feature type="compositionally biased region" description="Low complexity" evidence="1">
    <location>
        <begin position="269"/>
        <end position="287"/>
    </location>
</feature>
<protein>
    <submittedName>
        <fullName evidence="2">Uncharacterized protein</fullName>
    </submittedName>
</protein>
<feature type="compositionally biased region" description="Polar residues" evidence="1">
    <location>
        <begin position="352"/>
        <end position="368"/>
    </location>
</feature>
<name>A0A427YNQ3_9TREE</name>
<evidence type="ECO:0000313" key="2">
    <source>
        <dbReference type="EMBL" id="RSH92670.1"/>
    </source>
</evidence>
<evidence type="ECO:0000256" key="1">
    <source>
        <dbReference type="SAM" id="MobiDB-lite"/>
    </source>
</evidence>
<dbReference type="AlphaFoldDB" id="A0A427YNQ3"/>
<gene>
    <name evidence="2" type="ORF">EHS25_008115</name>
</gene>
<feature type="region of interest" description="Disordered" evidence="1">
    <location>
        <begin position="84"/>
        <end position="118"/>
    </location>
</feature>
<feature type="region of interest" description="Disordered" evidence="1">
    <location>
        <begin position="554"/>
        <end position="586"/>
    </location>
</feature>
<proteinExistence type="predicted"/>
<organism evidence="2 3">
    <name type="scientific">Saitozyma podzolica</name>
    <dbReference type="NCBI Taxonomy" id="1890683"/>
    <lineage>
        <taxon>Eukaryota</taxon>
        <taxon>Fungi</taxon>
        <taxon>Dikarya</taxon>
        <taxon>Basidiomycota</taxon>
        <taxon>Agaricomycotina</taxon>
        <taxon>Tremellomycetes</taxon>
        <taxon>Tremellales</taxon>
        <taxon>Trimorphomycetaceae</taxon>
        <taxon>Saitozyma</taxon>
    </lineage>
</organism>
<accession>A0A427YNQ3</accession>
<feature type="compositionally biased region" description="Basic and acidic residues" evidence="1">
    <location>
        <begin position="557"/>
        <end position="586"/>
    </location>
</feature>
<comment type="caution">
    <text evidence="2">The sequence shown here is derived from an EMBL/GenBank/DDBJ whole genome shotgun (WGS) entry which is preliminary data.</text>
</comment>
<feature type="compositionally biased region" description="Low complexity" evidence="1">
    <location>
        <begin position="50"/>
        <end position="70"/>
    </location>
</feature>
<dbReference type="OrthoDB" id="5599874at2759"/>
<dbReference type="EMBL" id="RSCD01000005">
    <property type="protein sequence ID" value="RSH92670.1"/>
    <property type="molecule type" value="Genomic_DNA"/>
</dbReference>
<feature type="compositionally biased region" description="Basic and acidic residues" evidence="1">
    <location>
        <begin position="325"/>
        <end position="337"/>
    </location>
</feature>
<reference evidence="2 3" key="1">
    <citation type="submission" date="2018-11" db="EMBL/GenBank/DDBJ databases">
        <title>Genome sequence of Saitozyma podzolica DSM 27192.</title>
        <authorList>
            <person name="Aliyu H."/>
            <person name="Gorte O."/>
            <person name="Ochsenreither K."/>
        </authorList>
    </citation>
    <scope>NUCLEOTIDE SEQUENCE [LARGE SCALE GENOMIC DNA]</scope>
    <source>
        <strain evidence="2 3">DSM 27192</strain>
    </source>
</reference>
<feature type="region of interest" description="Disordered" evidence="1">
    <location>
        <begin position="1"/>
        <end position="72"/>
    </location>
</feature>
<feature type="compositionally biased region" description="Basic and acidic residues" evidence="1">
    <location>
        <begin position="87"/>
        <end position="111"/>
    </location>
</feature>
<sequence>MPSPSPSKANPFARPRPASSNNSFTRVSLLPTIPSPQKQSFPQDHPPLSTPSLDGPGPSSTGPGPSSGGLETVLATPAEKGINASTAERHHLLRPPDDPLHTIRTHPEPIRQHTQRTPSQLGFGLGIALRPPSADTDLCLSLESMRGGSTSRSIAPSSSLLAAYFTGLLCTSPTLSSEGRTTSAILIGLGDEGVDSPNSTVLIYGQLQSPSTNKGVTQSASTLRLLVGRRKPAPAPPSAKKVRPGEPLPRAPLFFPAKAPRKPPPPFPRRTALSRSRSFSRAPSVSSIYHPPPPPIAPQVLEDAKKLPPPAPVSGRTPGRRGEKRRREDDAKADERRRKSGKIVPPQPALPRQSSADANVIASASAQTLPEDGADHGGVDVTPGVRKVQERGGNNEDEDIFGKRPAPTAPKVAFDTSRQGSADPGKTSGAEPPSTGRAKRVRVPQQVLDNKAAIRKQTLVLLESRGVGRDHDLFKDVFGMTTKGTYFAFVSRLAHLAYAAISADDCGQRTLLEPRGPRGPRADVPQRDRLVETSLSKGDIQDIVARHLDMYLPPNGPHEHAEDDADTAKGHEDGEEPIKLEQGIKEEEQTIKLERDFVREGTELVSVKEEDKGDLRAKLEPEEVVKLELASFV</sequence>
<dbReference type="Proteomes" id="UP000279259">
    <property type="component" value="Unassembled WGS sequence"/>
</dbReference>